<evidence type="ECO:0000256" key="2">
    <source>
        <dbReference type="ARBA" id="ARBA00022670"/>
    </source>
</evidence>
<dbReference type="CDD" id="cd00306">
    <property type="entry name" value="Peptidases_S8_S53"/>
    <property type="match status" value="1"/>
</dbReference>
<dbReference type="AlphaFoldDB" id="A0A6J6WW10"/>
<dbReference type="GO" id="GO:0006508">
    <property type="term" value="P:proteolysis"/>
    <property type="evidence" value="ECO:0007669"/>
    <property type="project" value="UniProtKB-KW"/>
</dbReference>
<accession>A0A6J6WW10</accession>
<gene>
    <name evidence="6" type="ORF">UFOPK2662_01133</name>
    <name evidence="7" type="ORF">UFOPK2942_01178</name>
    <name evidence="8" type="ORF">UFOPK4242_00888</name>
</gene>
<keyword evidence="3" id="KW-0378">Hydrolase</keyword>
<evidence type="ECO:0000259" key="5">
    <source>
        <dbReference type="Pfam" id="PF00082"/>
    </source>
</evidence>
<name>A0A6J6WW10_9ZZZZ</name>
<evidence type="ECO:0000256" key="4">
    <source>
        <dbReference type="ARBA" id="ARBA00022825"/>
    </source>
</evidence>
<dbReference type="EMBL" id="CAFBQC010000044">
    <property type="protein sequence ID" value="CAB5042868.1"/>
    <property type="molecule type" value="Genomic_DNA"/>
</dbReference>
<dbReference type="InterPro" id="IPR023828">
    <property type="entry name" value="Peptidase_S8_Ser-AS"/>
</dbReference>
<dbReference type="InterPro" id="IPR036852">
    <property type="entry name" value="Peptidase_S8/S53_dom_sf"/>
</dbReference>
<evidence type="ECO:0000256" key="3">
    <source>
        <dbReference type="ARBA" id="ARBA00022801"/>
    </source>
</evidence>
<keyword evidence="2" id="KW-0645">Protease</keyword>
<evidence type="ECO:0000313" key="7">
    <source>
        <dbReference type="EMBL" id="CAB4787845.1"/>
    </source>
</evidence>
<dbReference type="InterPro" id="IPR015500">
    <property type="entry name" value="Peptidase_S8_subtilisin-rel"/>
</dbReference>
<proteinExistence type="inferred from homology"/>
<sequence>MRKLIYIIISAVLISLMSPQSTFADVDPIAAALAKVMPELPLPPSHSRLTAARAQVGANWTIENGYIGQGVSVVLMDGGIQADHVQFDGRIIAEVCTQKPNESDFIWKCKDTRPISEDAGTAEAVVDLAGNAVWHGVGVSSSVLEFAPGVRIIMIKNGDALQALDWVIANAKKYNIAAVSMSFGGDGPSPRQTDYCVVPDWHERFIKMRALGVIPVAATGNGGQIAGISHPACDPLVVSVGAVTPEDTVISYSNISDRTTLLAPTEFETAYTTPDKTKKDAWFDSFSGTSASTPVVAAMMAVGRSASPNASVDELVLAARSSATSIDDMVVKDLKRVNFDKFVQKLLKLKTAPSISTLTSSQLTEKSVTIGWTVANSPTKVRVSVNGATPQVFTGTNGELKVAKVSGENSVVVKVEALDSDALVSSTKELTVRFPIENLTGWCNPTGKQLDSAAPLFGHLEILGPNKTDANVIDFGLGITGSPRLSCTYLEFSPSKTPATAYIARLTSGTIDRHTMYIPRDFGTGGILRIAFIDSSGNYSYVMTHIFPDNTFTTSGSSTYEAELQRNYIDLQPELFGVAQKSFLVARTISADLLALKASQDAALATAAVIASQLKTIAALQSEVSKLQKNPIRVTIICVKGRLTRNVTGVAPVCPSGYSLKP</sequence>
<evidence type="ECO:0000313" key="8">
    <source>
        <dbReference type="EMBL" id="CAB5042868.1"/>
    </source>
</evidence>
<keyword evidence="4" id="KW-0720">Serine protease</keyword>
<dbReference type="PROSITE" id="PS00138">
    <property type="entry name" value="SUBTILASE_SER"/>
    <property type="match status" value="1"/>
</dbReference>
<evidence type="ECO:0000256" key="1">
    <source>
        <dbReference type="ARBA" id="ARBA00011073"/>
    </source>
</evidence>
<dbReference type="EMBL" id="CAFAAA010000053">
    <property type="protein sequence ID" value="CAB4787845.1"/>
    <property type="molecule type" value="Genomic_DNA"/>
</dbReference>
<dbReference type="PANTHER" id="PTHR43806">
    <property type="entry name" value="PEPTIDASE S8"/>
    <property type="match status" value="1"/>
</dbReference>
<evidence type="ECO:0000313" key="6">
    <source>
        <dbReference type="EMBL" id="CAB4727184.1"/>
    </source>
</evidence>
<dbReference type="PANTHER" id="PTHR43806:SF11">
    <property type="entry name" value="CEREVISIN-RELATED"/>
    <property type="match status" value="1"/>
</dbReference>
<dbReference type="EMBL" id="CAEZYI010000088">
    <property type="protein sequence ID" value="CAB4727184.1"/>
    <property type="molecule type" value="Genomic_DNA"/>
</dbReference>
<organism evidence="7">
    <name type="scientific">freshwater metagenome</name>
    <dbReference type="NCBI Taxonomy" id="449393"/>
    <lineage>
        <taxon>unclassified sequences</taxon>
        <taxon>metagenomes</taxon>
        <taxon>ecological metagenomes</taxon>
    </lineage>
</organism>
<dbReference type="Pfam" id="PF00082">
    <property type="entry name" value="Peptidase_S8"/>
    <property type="match status" value="1"/>
</dbReference>
<dbReference type="SUPFAM" id="SSF52743">
    <property type="entry name" value="Subtilisin-like"/>
    <property type="match status" value="1"/>
</dbReference>
<dbReference type="InterPro" id="IPR000209">
    <property type="entry name" value="Peptidase_S8/S53_dom"/>
</dbReference>
<dbReference type="PROSITE" id="PS51892">
    <property type="entry name" value="SUBTILASE"/>
    <property type="match status" value="1"/>
</dbReference>
<protein>
    <submittedName>
        <fullName evidence="7">Unannotated protein</fullName>
    </submittedName>
</protein>
<feature type="domain" description="Peptidase S8/S53" evidence="5">
    <location>
        <begin position="68"/>
        <end position="322"/>
    </location>
</feature>
<dbReference type="InterPro" id="IPR050131">
    <property type="entry name" value="Peptidase_S8_subtilisin-like"/>
</dbReference>
<reference evidence="7" key="1">
    <citation type="submission" date="2020-05" db="EMBL/GenBank/DDBJ databases">
        <authorList>
            <person name="Chiriac C."/>
            <person name="Salcher M."/>
            <person name="Ghai R."/>
            <person name="Kavagutti S V."/>
        </authorList>
    </citation>
    <scope>NUCLEOTIDE SEQUENCE</scope>
</reference>
<dbReference type="PRINTS" id="PR00723">
    <property type="entry name" value="SUBTILISIN"/>
</dbReference>
<dbReference type="Gene3D" id="3.40.50.200">
    <property type="entry name" value="Peptidase S8/S53 domain"/>
    <property type="match status" value="1"/>
</dbReference>
<dbReference type="GO" id="GO:0004252">
    <property type="term" value="F:serine-type endopeptidase activity"/>
    <property type="evidence" value="ECO:0007669"/>
    <property type="project" value="InterPro"/>
</dbReference>
<comment type="similarity">
    <text evidence="1">Belongs to the peptidase S8 family.</text>
</comment>